<gene>
    <name evidence="2" type="ORF">MGU_11779</name>
</gene>
<organism evidence="2 3">
    <name type="scientific">Metarhizium guizhouense (strain ARSEF 977)</name>
    <dbReference type="NCBI Taxonomy" id="1276136"/>
    <lineage>
        <taxon>Eukaryota</taxon>
        <taxon>Fungi</taxon>
        <taxon>Dikarya</taxon>
        <taxon>Ascomycota</taxon>
        <taxon>Pezizomycotina</taxon>
        <taxon>Sordariomycetes</taxon>
        <taxon>Hypocreomycetidae</taxon>
        <taxon>Hypocreales</taxon>
        <taxon>Clavicipitaceae</taxon>
        <taxon>Metarhizium</taxon>
    </lineage>
</organism>
<protein>
    <submittedName>
        <fullName evidence="2">Ribonuclease H-like protein</fullName>
    </submittedName>
</protein>
<dbReference type="Proteomes" id="UP000031192">
    <property type="component" value="Unassembled WGS sequence"/>
</dbReference>
<keyword evidence="3" id="KW-1185">Reference proteome</keyword>
<dbReference type="SUPFAM" id="SSF53098">
    <property type="entry name" value="Ribonuclease H-like"/>
    <property type="match status" value="1"/>
</dbReference>
<dbReference type="HOGENOM" id="CLU_1065898_0_0_1"/>
<dbReference type="Gene3D" id="3.30.420.10">
    <property type="entry name" value="Ribonuclease H-like superfamily/Ribonuclease H"/>
    <property type="match status" value="1"/>
</dbReference>
<dbReference type="EMBL" id="AZNH01000471">
    <property type="protein sequence ID" value="KID76034.1"/>
    <property type="molecule type" value="Genomic_DNA"/>
</dbReference>
<dbReference type="GO" id="GO:0003676">
    <property type="term" value="F:nucleic acid binding"/>
    <property type="evidence" value="ECO:0007669"/>
    <property type="project" value="InterPro"/>
</dbReference>
<comment type="caution">
    <text evidence="2">The sequence shown here is derived from an EMBL/GenBank/DDBJ whole genome shotgun (WGS) entry which is preliminary data.</text>
</comment>
<sequence>MLQTASEEVRSRVPSMAAVGATGDSDCVLRWVTVLRGRRWIRVYHPPEQPAGARWLRPTGPRAANGALEGLRAAVGHPQATANEIVVCLDNLAAATGLRGTPSDSSQAAFLEFQDMALAHGNTTVRWIPGHTNIAGNEQADALAKAGCSRPAPPDALPTLAHLRRVARKQPREAFDAWWTTAAPERYKPLKHSRHQRAAPRNLQPHVQPCTTCWRHGHTMEISPTTTGDSNMPMRDPPAHADAPKSQNISSTAGRCRRITV</sequence>
<evidence type="ECO:0000313" key="2">
    <source>
        <dbReference type="EMBL" id="KID76034.1"/>
    </source>
</evidence>
<dbReference type="OrthoDB" id="4939572at2759"/>
<evidence type="ECO:0000313" key="3">
    <source>
        <dbReference type="Proteomes" id="UP000031192"/>
    </source>
</evidence>
<feature type="region of interest" description="Disordered" evidence="1">
    <location>
        <begin position="222"/>
        <end position="261"/>
    </location>
</feature>
<evidence type="ECO:0000256" key="1">
    <source>
        <dbReference type="SAM" id="MobiDB-lite"/>
    </source>
</evidence>
<dbReference type="CDD" id="cd09276">
    <property type="entry name" value="Rnase_HI_RT_non_LTR"/>
    <property type="match status" value="1"/>
</dbReference>
<name>A0A0B4H8I5_METGA</name>
<proteinExistence type="predicted"/>
<accession>A0A0B4H8I5</accession>
<dbReference type="InterPro" id="IPR012337">
    <property type="entry name" value="RNaseH-like_sf"/>
</dbReference>
<reference evidence="2 3" key="1">
    <citation type="journal article" date="2014" name="Proc. Natl. Acad. Sci. U.S.A.">
        <title>Trajectory and genomic determinants of fungal-pathogen speciation and host adaptation.</title>
        <authorList>
            <person name="Hu X."/>
            <person name="Xiao G."/>
            <person name="Zheng P."/>
            <person name="Shang Y."/>
            <person name="Su Y."/>
            <person name="Zhang X."/>
            <person name="Liu X."/>
            <person name="Zhan S."/>
            <person name="St Leger R.J."/>
            <person name="Wang C."/>
        </authorList>
    </citation>
    <scope>NUCLEOTIDE SEQUENCE [LARGE SCALE GENOMIC DNA]</scope>
    <source>
        <strain evidence="2 3">ARSEF 977</strain>
    </source>
</reference>
<dbReference type="AlphaFoldDB" id="A0A0B4H8I5"/>
<dbReference type="InterPro" id="IPR036397">
    <property type="entry name" value="RNaseH_sf"/>
</dbReference>